<evidence type="ECO:0000313" key="1">
    <source>
        <dbReference type="EMBL" id="GAG46695.1"/>
    </source>
</evidence>
<dbReference type="AlphaFoldDB" id="X0XTV0"/>
<organism evidence="1">
    <name type="scientific">marine sediment metagenome</name>
    <dbReference type="NCBI Taxonomy" id="412755"/>
    <lineage>
        <taxon>unclassified sequences</taxon>
        <taxon>metagenomes</taxon>
        <taxon>ecological metagenomes</taxon>
    </lineage>
</organism>
<accession>X0XTV0</accession>
<reference evidence="1" key="1">
    <citation type="journal article" date="2014" name="Front. Microbiol.">
        <title>High frequency of phylogenetically diverse reductive dehalogenase-homologous genes in deep subseafloor sedimentary metagenomes.</title>
        <authorList>
            <person name="Kawai M."/>
            <person name="Futagami T."/>
            <person name="Toyoda A."/>
            <person name="Takaki Y."/>
            <person name="Nishi S."/>
            <person name="Hori S."/>
            <person name="Arai W."/>
            <person name="Tsubouchi T."/>
            <person name="Morono Y."/>
            <person name="Uchiyama I."/>
            <person name="Ito T."/>
            <person name="Fujiyama A."/>
            <person name="Inagaki F."/>
            <person name="Takami H."/>
        </authorList>
    </citation>
    <scope>NUCLEOTIDE SEQUENCE</scope>
    <source>
        <strain evidence="1">Expedition CK06-06</strain>
    </source>
</reference>
<sequence>LAEVTKSKNSRLWEGFPLLLANSLERDLFNYRKTLRSL</sequence>
<feature type="non-terminal residue" evidence="1">
    <location>
        <position position="1"/>
    </location>
</feature>
<gene>
    <name evidence="1" type="ORF">S01H1_86227</name>
</gene>
<proteinExistence type="predicted"/>
<feature type="non-terminal residue" evidence="1">
    <location>
        <position position="38"/>
    </location>
</feature>
<comment type="caution">
    <text evidence="1">The sequence shown here is derived from an EMBL/GenBank/DDBJ whole genome shotgun (WGS) entry which is preliminary data.</text>
</comment>
<dbReference type="EMBL" id="BARS01059611">
    <property type="protein sequence ID" value="GAG46695.1"/>
    <property type="molecule type" value="Genomic_DNA"/>
</dbReference>
<name>X0XTV0_9ZZZZ</name>
<protein>
    <submittedName>
        <fullName evidence="1">Uncharacterized protein</fullName>
    </submittedName>
</protein>